<dbReference type="InterPro" id="IPR051531">
    <property type="entry name" value="N-acetyltransferase"/>
</dbReference>
<evidence type="ECO:0000259" key="1">
    <source>
        <dbReference type="PROSITE" id="PS51186"/>
    </source>
</evidence>
<dbReference type="InterPro" id="IPR000182">
    <property type="entry name" value="GNAT_dom"/>
</dbReference>
<dbReference type="CDD" id="cd04301">
    <property type="entry name" value="NAT_SF"/>
    <property type="match status" value="1"/>
</dbReference>
<dbReference type="Gene3D" id="3.40.630.30">
    <property type="match status" value="1"/>
</dbReference>
<accession>A0A7W7CR22</accession>
<dbReference type="PANTHER" id="PTHR43792">
    <property type="entry name" value="GNAT FAMILY, PUTATIVE (AFU_ORTHOLOGUE AFUA_3G00765)-RELATED-RELATED"/>
    <property type="match status" value="1"/>
</dbReference>
<feature type="domain" description="N-acetyltransferase" evidence="1">
    <location>
        <begin position="74"/>
        <end position="240"/>
    </location>
</feature>
<comment type="caution">
    <text evidence="2">The sequence shown here is derived from an EMBL/GenBank/DDBJ whole genome shotgun (WGS) entry which is preliminary data.</text>
</comment>
<dbReference type="GO" id="GO:0016747">
    <property type="term" value="F:acyltransferase activity, transferring groups other than amino-acyl groups"/>
    <property type="evidence" value="ECO:0007669"/>
    <property type="project" value="InterPro"/>
</dbReference>
<dbReference type="PANTHER" id="PTHR43792:SF16">
    <property type="entry name" value="N-ACETYLTRANSFERASE DOMAIN-CONTAINING PROTEIN"/>
    <property type="match status" value="1"/>
</dbReference>
<name>A0A7W7CR22_9ACTN</name>
<dbReference type="InterPro" id="IPR016181">
    <property type="entry name" value="Acyl_CoA_acyltransferase"/>
</dbReference>
<dbReference type="EMBL" id="JACHMF010000001">
    <property type="protein sequence ID" value="MBB4691356.1"/>
    <property type="molecule type" value="Genomic_DNA"/>
</dbReference>
<evidence type="ECO:0000313" key="3">
    <source>
        <dbReference type="Proteomes" id="UP000542742"/>
    </source>
</evidence>
<dbReference type="SUPFAM" id="SSF55729">
    <property type="entry name" value="Acyl-CoA N-acyltransferases (Nat)"/>
    <property type="match status" value="1"/>
</dbReference>
<dbReference type="RefSeq" id="WP_184950183.1">
    <property type="nucleotide sequence ID" value="NZ_BOMC01000006.1"/>
</dbReference>
<dbReference type="Pfam" id="PF13302">
    <property type="entry name" value="Acetyltransf_3"/>
    <property type="match status" value="1"/>
</dbReference>
<proteinExistence type="predicted"/>
<evidence type="ECO:0000313" key="2">
    <source>
        <dbReference type="EMBL" id="MBB4691356.1"/>
    </source>
</evidence>
<sequence length="240" mass="26461">MTSPYRSEIRLRLDDAAAQRDVIALGYRREGIARGAGPDREDMVVWARLEDDPEGPAPRVLPDLPGGELTDGVIRVRPLHPDDLAGWIELRSLPEVVATSVPPAAPPREEVERHFAYAESRWLAGEMAAMSILDARSGRFAGQIALYYFQPHLREGMLGYGVLPAFRGRGYARRAVQLVTKWAFNEARLQRVVAGSAVDNLASQKTLQAAGFEIEGKQLGILPGPNGGRIDAVLYVRRRL</sequence>
<reference evidence="2 3" key="1">
    <citation type="submission" date="2020-08" db="EMBL/GenBank/DDBJ databases">
        <title>Sequencing the genomes of 1000 actinobacteria strains.</title>
        <authorList>
            <person name="Klenk H.-P."/>
        </authorList>
    </citation>
    <scope>NUCLEOTIDE SEQUENCE [LARGE SCALE GENOMIC DNA]</scope>
    <source>
        <strain evidence="2 3">DSM 45518</strain>
    </source>
</reference>
<keyword evidence="3" id="KW-1185">Reference proteome</keyword>
<dbReference type="Proteomes" id="UP000542742">
    <property type="component" value="Unassembled WGS sequence"/>
</dbReference>
<organism evidence="2 3">
    <name type="scientific">Paractinoplanes abujensis</name>
    <dbReference type="NCBI Taxonomy" id="882441"/>
    <lineage>
        <taxon>Bacteria</taxon>
        <taxon>Bacillati</taxon>
        <taxon>Actinomycetota</taxon>
        <taxon>Actinomycetes</taxon>
        <taxon>Micromonosporales</taxon>
        <taxon>Micromonosporaceae</taxon>
        <taxon>Paractinoplanes</taxon>
    </lineage>
</organism>
<dbReference type="PROSITE" id="PS51186">
    <property type="entry name" value="GNAT"/>
    <property type="match status" value="1"/>
</dbReference>
<keyword evidence="2" id="KW-0808">Transferase</keyword>
<gene>
    <name evidence="2" type="ORF">BKA14_001504</name>
</gene>
<dbReference type="AlphaFoldDB" id="A0A7W7CR22"/>
<protein>
    <submittedName>
        <fullName evidence="2">RimJ/RimL family protein N-acetyltransferase</fullName>
    </submittedName>
</protein>